<keyword evidence="6" id="KW-0539">Nucleus</keyword>
<dbReference type="CDD" id="cd12148">
    <property type="entry name" value="fungal_TF_MHR"/>
    <property type="match status" value="1"/>
</dbReference>
<dbReference type="PROSITE" id="PS50048">
    <property type="entry name" value="ZN2_CY6_FUNGAL_2"/>
    <property type="match status" value="1"/>
</dbReference>
<dbReference type="GO" id="GO:0006351">
    <property type="term" value="P:DNA-templated transcription"/>
    <property type="evidence" value="ECO:0007669"/>
    <property type="project" value="InterPro"/>
</dbReference>
<dbReference type="GO" id="GO:0008270">
    <property type="term" value="F:zinc ion binding"/>
    <property type="evidence" value="ECO:0007669"/>
    <property type="project" value="InterPro"/>
</dbReference>
<evidence type="ECO:0000256" key="1">
    <source>
        <dbReference type="ARBA" id="ARBA00004123"/>
    </source>
</evidence>
<dbReference type="Pfam" id="PF04082">
    <property type="entry name" value="Fungal_trans"/>
    <property type="match status" value="1"/>
</dbReference>
<protein>
    <recommendedName>
        <fullName evidence="8">Zn(2)-C6 fungal-type domain-containing protein</fullName>
    </recommendedName>
</protein>
<evidence type="ECO:0000313" key="9">
    <source>
        <dbReference type="EMBL" id="TQB69860.1"/>
    </source>
</evidence>
<dbReference type="GO" id="GO:0005634">
    <property type="term" value="C:nucleus"/>
    <property type="evidence" value="ECO:0007669"/>
    <property type="project" value="UniProtKB-SubCell"/>
</dbReference>
<comment type="subcellular location">
    <subcellularLocation>
        <location evidence="1">Nucleus</location>
    </subcellularLocation>
</comment>
<feature type="compositionally biased region" description="Low complexity" evidence="7">
    <location>
        <begin position="281"/>
        <end position="298"/>
    </location>
</feature>
<dbReference type="GO" id="GO:0000981">
    <property type="term" value="F:DNA-binding transcription factor activity, RNA polymerase II-specific"/>
    <property type="evidence" value="ECO:0007669"/>
    <property type="project" value="InterPro"/>
</dbReference>
<dbReference type="GO" id="GO:0003677">
    <property type="term" value="F:DNA binding"/>
    <property type="evidence" value="ECO:0007669"/>
    <property type="project" value="UniProtKB-KW"/>
</dbReference>
<evidence type="ECO:0000313" key="10">
    <source>
        <dbReference type="Proteomes" id="UP000319663"/>
    </source>
</evidence>
<keyword evidence="2" id="KW-0479">Metal-binding</keyword>
<dbReference type="CDD" id="cd00067">
    <property type="entry name" value="GAL4"/>
    <property type="match status" value="1"/>
</dbReference>
<reference evidence="9 10" key="1">
    <citation type="submission" date="2019-06" db="EMBL/GenBank/DDBJ databases">
        <title>Wine fermentation using esterase from Monascus purpureus.</title>
        <authorList>
            <person name="Geng C."/>
            <person name="Zhang Y."/>
        </authorList>
    </citation>
    <scope>NUCLEOTIDE SEQUENCE [LARGE SCALE GENOMIC DNA]</scope>
    <source>
        <strain evidence="9">HQ1</strain>
    </source>
</reference>
<organism evidence="9 10">
    <name type="scientific">Monascus purpureus</name>
    <name type="common">Red mold</name>
    <name type="synonym">Monascus anka</name>
    <dbReference type="NCBI Taxonomy" id="5098"/>
    <lineage>
        <taxon>Eukaryota</taxon>
        <taxon>Fungi</taxon>
        <taxon>Dikarya</taxon>
        <taxon>Ascomycota</taxon>
        <taxon>Pezizomycotina</taxon>
        <taxon>Eurotiomycetes</taxon>
        <taxon>Eurotiomycetidae</taxon>
        <taxon>Eurotiales</taxon>
        <taxon>Aspergillaceae</taxon>
        <taxon>Monascus</taxon>
    </lineage>
</organism>
<evidence type="ECO:0000259" key="8">
    <source>
        <dbReference type="PROSITE" id="PS50048"/>
    </source>
</evidence>
<keyword evidence="3" id="KW-0805">Transcription regulation</keyword>
<dbReference type="Gene3D" id="4.10.240.10">
    <property type="entry name" value="Zn(2)-C6 fungal-type DNA-binding domain"/>
    <property type="match status" value="1"/>
</dbReference>
<keyword evidence="10" id="KW-1185">Reference proteome</keyword>
<feature type="region of interest" description="Disordered" evidence="7">
    <location>
        <begin position="119"/>
        <end position="153"/>
    </location>
</feature>
<gene>
    <name evidence="9" type="ORF">MPDQ_001307</name>
</gene>
<dbReference type="PANTHER" id="PTHR47338">
    <property type="entry name" value="ZN(II)2CYS6 TRANSCRIPTION FACTOR (EUROFUNG)-RELATED"/>
    <property type="match status" value="1"/>
</dbReference>
<dbReference type="SUPFAM" id="SSF57701">
    <property type="entry name" value="Zn2/Cys6 DNA-binding domain"/>
    <property type="match status" value="1"/>
</dbReference>
<evidence type="ECO:0000256" key="4">
    <source>
        <dbReference type="ARBA" id="ARBA00023125"/>
    </source>
</evidence>
<feature type="compositionally biased region" description="Polar residues" evidence="7">
    <location>
        <begin position="182"/>
        <end position="201"/>
    </location>
</feature>
<dbReference type="InterPro" id="IPR050815">
    <property type="entry name" value="TF_fung"/>
</dbReference>
<dbReference type="Proteomes" id="UP000319663">
    <property type="component" value="Unassembled WGS sequence"/>
</dbReference>
<evidence type="ECO:0000256" key="2">
    <source>
        <dbReference type="ARBA" id="ARBA00022723"/>
    </source>
</evidence>
<dbReference type="InterPro" id="IPR007219">
    <property type="entry name" value="XnlR_reg_dom"/>
</dbReference>
<dbReference type="InterPro" id="IPR036864">
    <property type="entry name" value="Zn2-C6_fun-type_DNA-bd_sf"/>
</dbReference>
<dbReference type="PROSITE" id="PS00463">
    <property type="entry name" value="ZN2_CY6_FUNGAL_1"/>
    <property type="match status" value="1"/>
</dbReference>
<keyword evidence="5" id="KW-0804">Transcription</keyword>
<feature type="compositionally biased region" description="Basic and acidic residues" evidence="7">
    <location>
        <begin position="302"/>
        <end position="314"/>
    </location>
</feature>
<feature type="region of interest" description="Disordered" evidence="7">
    <location>
        <begin position="177"/>
        <end position="208"/>
    </location>
</feature>
<dbReference type="EMBL" id="VIFY01000133">
    <property type="protein sequence ID" value="TQB69860.1"/>
    <property type="molecule type" value="Genomic_DNA"/>
</dbReference>
<keyword evidence="4" id="KW-0238">DNA-binding</keyword>
<dbReference type="PANTHER" id="PTHR47338:SF11">
    <property type="entry name" value="ZN(II)2CYS6 TRANSCRIPTION FACTOR (EUROFUNG)"/>
    <property type="match status" value="1"/>
</dbReference>
<evidence type="ECO:0000256" key="6">
    <source>
        <dbReference type="ARBA" id="ARBA00023242"/>
    </source>
</evidence>
<proteinExistence type="predicted"/>
<feature type="region of interest" description="Disordered" evidence="7">
    <location>
        <begin position="274"/>
        <end position="323"/>
    </location>
</feature>
<dbReference type="SMART" id="SM00066">
    <property type="entry name" value="GAL4"/>
    <property type="match status" value="1"/>
</dbReference>
<evidence type="ECO:0000256" key="3">
    <source>
        <dbReference type="ARBA" id="ARBA00023015"/>
    </source>
</evidence>
<feature type="domain" description="Zn(2)-C6 fungal-type" evidence="8">
    <location>
        <begin position="241"/>
        <end position="271"/>
    </location>
</feature>
<evidence type="ECO:0000256" key="7">
    <source>
        <dbReference type="SAM" id="MobiDB-lite"/>
    </source>
</evidence>
<name>A0A507QS70_MONPU</name>
<feature type="region of interest" description="Disordered" evidence="7">
    <location>
        <begin position="1"/>
        <end position="105"/>
    </location>
</feature>
<feature type="compositionally biased region" description="Pro residues" evidence="7">
    <location>
        <begin position="78"/>
        <end position="96"/>
    </location>
</feature>
<dbReference type="AlphaFoldDB" id="A0A507QS70"/>
<comment type="caution">
    <text evidence="9">The sequence shown here is derived from an EMBL/GenBank/DDBJ whole genome shotgun (WGS) entry which is preliminary data.</text>
</comment>
<sequence>MSAQSTGTFGGCPPYQLPPPRASAASLPLGTKPFLSYYAPAERSDSPSAPHSNDIRSSATRNEPLPSVSQLLTHTSSPSPPLHYPPPFEPSPPRDFPQPAHHHDHGLSIKLSRAFIFGDSTSPQKSRPRRQSGGSPLLSDAALQDSGAKSRPLSATNLSTLSWISHEGSHLYFSNEHHEGEQNTGISQSSNADSGLATGNHTQKKPPIRPHVVDERYIEGEVNANWGITKAGKPRKRLAQACLTCREKKIKCQPNLPRCDQCQKSGRDCRFENATSNSPTSVPSGPSPISESSIFTSSAPDGVHEGAPDGEIGHKAGLKGSNRSSLELPQHQVESIGSYASPDFAELLMEVKHLDRDDPLTCDWNTDPYEADPELTTHYIETYFNYVNDTLYYMLPRGRFFLWLNSSRTKSLADKMLLYSMMTLGSVFSNRPDKLTALKRYSRTARYAIEHSQHLFTLQLAQSRIILSLWYYAIGALVKSWDSIGGAVRTVCGLCYNIESGGVTAGQTQVCEYGLHPQALLECRRRTFWVAFLVERLTTLYAPSSVFIPSQTALLRLPCREDIYEAQEYGTVPYFQDFLNKEASSIKEGDVSGLSFMAFLISIVTLWSDVSQHIFYSPHIPADAYARIFKEFHTTIVWRAGEWTMKLPENLTFTTENLERSIRMRKGDAFISVHLLYHVTLMKLNRYVRYRNLPSGTVDQYIHNAQHHAAEILRICVSLARCTADHRSRPARSSHSEPFLSLKAAHLNPFLGYIILTAVDAVSAAGLMTDLRDCIALLQGGLDTIKELGHYWGSSLQLASHIEARIDLMADCLRHDTGKAGWILDGTPLHTRVRVGNAAQRQNPTGGAINQDLLYGGLPRERLFRALGLPGVSEDDILCISDGSHDSPVLSSNGLK</sequence>
<dbReference type="InterPro" id="IPR001138">
    <property type="entry name" value="Zn2Cys6_DnaBD"/>
</dbReference>
<evidence type="ECO:0000256" key="5">
    <source>
        <dbReference type="ARBA" id="ARBA00023163"/>
    </source>
</evidence>
<feature type="compositionally biased region" description="Polar residues" evidence="7">
    <location>
        <begin position="46"/>
        <end position="75"/>
    </location>
</feature>
<accession>A0A507QS70</accession>
<dbReference type="Pfam" id="PF00172">
    <property type="entry name" value="Zn_clus"/>
    <property type="match status" value="1"/>
</dbReference>
<dbReference type="STRING" id="5098.A0A507QS70"/>